<dbReference type="PANTHER" id="PTHR31480">
    <property type="entry name" value="BIFUNCTIONAL LYCOPENE CYCLASE/PHYTOENE SYNTHASE"/>
    <property type="match status" value="1"/>
</dbReference>
<name>A0AB39QAS0_9ACTN</name>
<evidence type="ECO:0000313" key="1">
    <source>
        <dbReference type="EMBL" id="XDQ39614.1"/>
    </source>
</evidence>
<dbReference type="AlphaFoldDB" id="A0AB39QAS0"/>
<dbReference type="EMBL" id="CP163439">
    <property type="protein sequence ID" value="XDQ39614.1"/>
    <property type="molecule type" value="Genomic_DNA"/>
</dbReference>
<organism evidence="1">
    <name type="scientific">Streptomyces sp. R28</name>
    <dbReference type="NCBI Taxonomy" id="3238628"/>
    <lineage>
        <taxon>Bacteria</taxon>
        <taxon>Bacillati</taxon>
        <taxon>Actinomycetota</taxon>
        <taxon>Actinomycetes</taxon>
        <taxon>Kitasatosporales</taxon>
        <taxon>Streptomycetaceae</taxon>
        <taxon>Streptomyces</taxon>
    </lineage>
</organism>
<dbReference type="Gene3D" id="1.10.600.10">
    <property type="entry name" value="Farnesyl Diphosphate Synthase"/>
    <property type="match status" value="1"/>
</dbReference>
<proteinExistence type="predicted"/>
<protein>
    <submittedName>
        <fullName evidence="1">Phytoene/squalene synthase family protein</fullName>
    </submittedName>
</protein>
<dbReference type="Pfam" id="PF00494">
    <property type="entry name" value="SQS_PSY"/>
    <property type="match status" value="1"/>
</dbReference>
<gene>
    <name evidence="1" type="ORF">AB5J49_43130</name>
</gene>
<dbReference type="RefSeq" id="WP_369174335.1">
    <property type="nucleotide sequence ID" value="NZ_CP163439.1"/>
</dbReference>
<reference evidence="1" key="1">
    <citation type="submission" date="2024-07" db="EMBL/GenBank/DDBJ databases">
        <authorList>
            <person name="Yu S.T."/>
        </authorList>
    </citation>
    <scope>NUCLEOTIDE SEQUENCE</scope>
    <source>
        <strain evidence="1">R28</strain>
    </source>
</reference>
<dbReference type="GO" id="GO:0016765">
    <property type="term" value="F:transferase activity, transferring alkyl or aryl (other than methyl) groups"/>
    <property type="evidence" value="ECO:0007669"/>
    <property type="project" value="UniProtKB-ARBA"/>
</dbReference>
<accession>A0AB39QAS0</accession>
<dbReference type="InterPro" id="IPR008949">
    <property type="entry name" value="Isoprenoid_synthase_dom_sf"/>
</dbReference>
<dbReference type="InterPro" id="IPR002060">
    <property type="entry name" value="Squ/phyt_synthse"/>
</dbReference>
<dbReference type="SUPFAM" id="SSF48576">
    <property type="entry name" value="Terpenoid synthases"/>
    <property type="match status" value="1"/>
</dbReference>
<sequence>MRERQLRADYTAAERYLRRREFAMWGAVRLLTPPGFQPHAMAGATLLAFTDDICDRGAPQGRHQRFEVWAGHVRRALDSGSSSHPLLRAYLHSAQVCGLPRRWADTYIAGTRIDLRFPGFADEADYQRYVDTLTWPGLMLSTGLTPHLVSDEDFAASCRLVADGLQRVDFLTDLAEDLRGGRLTLPLADLDRHGVTRTALEEGRDTPGVRALVAVTASAARDSLLHAQRVVGEVPAEYRPVVRCLLGLYHHRLDRVTALGAAVLRRPVRDDPMECLRLLAQSRHPVLPGQAAPADMETGTPSA</sequence>